<organism evidence="1 2">
    <name type="scientific">Paeniglutamicibacter gangotriensis</name>
    <dbReference type="NCBI Taxonomy" id="254787"/>
    <lineage>
        <taxon>Bacteria</taxon>
        <taxon>Bacillati</taxon>
        <taxon>Actinomycetota</taxon>
        <taxon>Actinomycetes</taxon>
        <taxon>Micrococcales</taxon>
        <taxon>Micrococcaceae</taxon>
        <taxon>Paeniglutamicibacter</taxon>
    </lineage>
</organism>
<gene>
    <name evidence="1" type="ORF">FQ154_07835</name>
</gene>
<protein>
    <submittedName>
        <fullName evidence="1">Uncharacterized protein</fullName>
    </submittedName>
</protein>
<proteinExistence type="predicted"/>
<name>A0A5B0EG17_9MICC</name>
<evidence type="ECO:0000313" key="1">
    <source>
        <dbReference type="EMBL" id="KAA0977608.1"/>
    </source>
</evidence>
<dbReference type="EMBL" id="VOBL01000006">
    <property type="protein sequence ID" value="KAA0977608.1"/>
    <property type="molecule type" value="Genomic_DNA"/>
</dbReference>
<reference evidence="1 2" key="1">
    <citation type="submission" date="2019-07" db="EMBL/GenBank/DDBJ databases">
        <title>Analysis of the biochemical properties, biological activity and biotechnological potential of siderophores and biosurfactants produced by Antarctic psychrotolerant bacteria.</title>
        <authorList>
            <person name="Styczynski M."/>
            <person name="Krucon T."/>
            <person name="Decewicz P."/>
            <person name="Dziewit L."/>
        </authorList>
    </citation>
    <scope>NUCLEOTIDE SEQUENCE [LARGE SCALE GENOMIC DNA]</scope>
    <source>
        <strain evidence="1 2">ANT_H27</strain>
    </source>
</reference>
<evidence type="ECO:0000313" key="2">
    <source>
        <dbReference type="Proteomes" id="UP000323856"/>
    </source>
</evidence>
<dbReference type="AlphaFoldDB" id="A0A5B0EG17"/>
<accession>A0A5B0EG17</accession>
<comment type="caution">
    <text evidence="1">The sequence shown here is derived from an EMBL/GenBank/DDBJ whole genome shotgun (WGS) entry which is preliminary data.</text>
</comment>
<dbReference type="Proteomes" id="UP000323856">
    <property type="component" value="Unassembled WGS sequence"/>
</dbReference>
<sequence length="191" mass="20450">MTGEFGEERADQRAGAGEHRLDCHRQVVDPVHHLDVRADDLCTVLIPAGFFVDEVGGLARVPVRGLDDQFVAKPGRVGLAAQRAPVAAAGQHVWHRGDPGLVAQTGGDDLRIQSGAQLGRWQDQVAAQLIADHLRFLVAEDLGDLRTDAGTAGYLMHIVESASHQLPLAVNVVRDGDSWVPDGIETSVLHA</sequence>
<dbReference type="OrthoDB" id="3275594at2"/>